<dbReference type="Proteomes" id="UP000316406">
    <property type="component" value="Unassembled WGS sequence"/>
</dbReference>
<accession>A0A556C9U0</accession>
<protein>
    <submittedName>
        <fullName evidence="1">Uncharacterized protein</fullName>
    </submittedName>
</protein>
<evidence type="ECO:0000313" key="2">
    <source>
        <dbReference type="Proteomes" id="UP000316406"/>
    </source>
</evidence>
<evidence type="ECO:0000313" key="1">
    <source>
        <dbReference type="EMBL" id="TSI14086.1"/>
    </source>
</evidence>
<reference evidence="1 2" key="1">
    <citation type="submission" date="2019-07" db="EMBL/GenBank/DDBJ databases">
        <title>Draft genome sequence of Brevibacterium aurantiacum XU54 isolated from Xinjiang China.</title>
        <authorList>
            <person name="Xu X."/>
        </authorList>
    </citation>
    <scope>NUCLEOTIDE SEQUENCE [LARGE SCALE GENOMIC DNA]</scope>
    <source>
        <strain evidence="1 2">XU54</strain>
    </source>
</reference>
<dbReference type="RefSeq" id="WP_143923398.1">
    <property type="nucleotide sequence ID" value="NZ_VLTK01000009.1"/>
</dbReference>
<proteinExistence type="predicted"/>
<gene>
    <name evidence="1" type="ORF">FO013_15135</name>
</gene>
<keyword evidence="2" id="KW-1185">Reference proteome</keyword>
<comment type="caution">
    <text evidence="1">The sequence shown here is derived from an EMBL/GenBank/DDBJ whole genome shotgun (WGS) entry which is preliminary data.</text>
</comment>
<name>A0A556C9U0_BREAU</name>
<sequence>MQTCAPDDQLGIDAAFWAIILSDRELRDLATTHHTDDEPRVMSHCRCRVFRHSTPWQLFRSPGLSATQVIAHRILACQRSPPRFKDADIIDERR</sequence>
<organism evidence="1 2">
    <name type="scientific">Brevibacterium aurantiacum</name>
    <dbReference type="NCBI Taxonomy" id="273384"/>
    <lineage>
        <taxon>Bacteria</taxon>
        <taxon>Bacillati</taxon>
        <taxon>Actinomycetota</taxon>
        <taxon>Actinomycetes</taxon>
        <taxon>Micrococcales</taxon>
        <taxon>Brevibacteriaceae</taxon>
        <taxon>Brevibacterium</taxon>
    </lineage>
</organism>
<dbReference type="EMBL" id="VLTK01000009">
    <property type="protein sequence ID" value="TSI14086.1"/>
    <property type="molecule type" value="Genomic_DNA"/>
</dbReference>
<dbReference type="AlphaFoldDB" id="A0A556C9U0"/>